<proteinExistence type="predicted"/>
<dbReference type="AlphaFoldDB" id="A0A1J5S2M0"/>
<organism evidence="1">
    <name type="scientific">mine drainage metagenome</name>
    <dbReference type="NCBI Taxonomy" id="410659"/>
    <lineage>
        <taxon>unclassified sequences</taxon>
        <taxon>metagenomes</taxon>
        <taxon>ecological metagenomes</taxon>
    </lineage>
</organism>
<evidence type="ECO:0000313" key="1">
    <source>
        <dbReference type="EMBL" id="OIR02495.1"/>
    </source>
</evidence>
<reference evidence="1" key="1">
    <citation type="submission" date="2016-10" db="EMBL/GenBank/DDBJ databases">
        <title>Sequence of Gallionella enrichment culture.</title>
        <authorList>
            <person name="Poehlein A."/>
            <person name="Muehling M."/>
            <person name="Daniel R."/>
        </authorList>
    </citation>
    <scope>NUCLEOTIDE SEQUENCE</scope>
</reference>
<name>A0A1J5S2M0_9ZZZZ</name>
<dbReference type="EMBL" id="MLJW01000074">
    <property type="protein sequence ID" value="OIR02495.1"/>
    <property type="molecule type" value="Genomic_DNA"/>
</dbReference>
<sequence>MAKENLHNIRQLIAQQAARMMAEDGISDFAYAKKKAGRQVGAMNNDVLPSNVEIEDELKLYNALFLSDEQPENLYQLRKNALFTMRLLERFNPYLTGSVLDGTAGLGSETHIHLFADSLKDVEMFLLNQQIPFVSNEKSYRIMNDGKRDKKGDNRKTVPVFTLEMDTGLIKLSVFEVDDIRVATKRAPDGSHAQRANIDEVSDLLHAAI</sequence>
<protein>
    <submittedName>
        <fullName evidence="1">Uncharacterized protein</fullName>
    </submittedName>
</protein>
<accession>A0A1J5S2M0</accession>
<comment type="caution">
    <text evidence="1">The sequence shown here is derived from an EMBL/GenBank/DDBJ whole genome shotgun (WGS) entry which is preliminary data.</text>
</comment>
<gene>
    <name evidence="1" type="ORF">GALL_154460</name>
</gene>